<feature type="transmembrane region" description="Helical" evidence="6">
    <location>
        <begin position="571"/>
        <end position="595"/>
    </location>
</feature>
<dbReference type="EMBL" id="SPLM01000002">
    <property type="protein sequence ID" value="TMW68830.1"/>
    <property type="molecule type" value="Genomic_DNA"/>
</dbReference>
<dbReference type="PANTHER" id="PTHR12308:SF73">
    <property type="entry name" value="ANOCTAMIN"/>
    <property type="match status" value="1"/>
</dbReference>
<dbReference type="InterPro" id="IPR007632">
    <property type="entry name" value="Anoctamin"/>
</dbReference>
<comment type="caution">
    <text evidence="8">The sequence shown here is derived from an EMBL/GenBank/DDBJ whole genome shotgun (WGS) entry which is preliminary data.</text>
</comment>
<evidence type="ECO:0000256" key="5">
    <source>
        <dbReference type="SAM" id="MobiDB-lite"/>
    </source>
</evidence>
<organism evidence="8 9">
    <name type="scientific">Pythium oligandrum</name>
    <name type="common">Mycoparasitic fungus</name>
    <dbReference type="NCBI Taxonomy" id="41045"/>
    <lineage>
        <taxon>Eukaryota</taxon>
        <taxon>Sar</taxon>
        <taxon>Stramenopiles</taxon>
        <taxon>Oomycota</taxon>
        <taxon>Peronosporomycetes</taxon>
        <taxon>Pythiales</taxon>
        <taxon>Pythiaceae</taxon>
        <taxon>Pythium</taxon>
    </lineage>
</organism>
<dbReference type="InterPro" id="IPR049452">
    <property type="entry name" value="Anoctamin_TM"/>
</dbReference>
<evidence type="ECO:0000256" key="3">
    <source>
        <dbReference type="ARBA" id="ARBA00022989"/>
    </source>
</evidence>
<keyword evidence="9" id="KW-1185">Reference proteome</keyword>
<feature type="transmembrane region" description="Helical" evidence="6">
    <location>
        <begin position="377"/>
        <end position="395"/>
    </location>
</feature>
<dbReference type="Pfam" id="PF04547">
    <property type="entry name" value="Anoctamin"/>
    <property type="match status" value="1"/>
</dbReference>
<name>A0A8K1CSM5_PYTOL</name>
<evidence type="ECO:0000313" key="8">
    <source>
        <dbReference type="EMBL" id="TMW68830.1"/>
    </source>
</evidence>
<protein>
    <recommendedName>
        <fullName evidence="7">Anoctamin transmembrane domain-containing protein</fullName>
    </recommendedName>
</protein>
<keyword evidence="2 6" id="KW-0812">Transmembrane</keyword>
<feature type="domain" description="Anoctamin transmembrane" evidence="7">
    <location>
        <begin position="215"/>
        <end position="643"/>
    </location>
</feature>
<dbReference type="GO" id="GO:0016020">
    <property type="term" value="C:membrane"/>
    <property type="evidence" value="ECO:0007669"/>
    <property type="project" value="UniProtKB-SubCell"/>
</dbReference>
<feature type="compositionally biased region" description="Basic and acidic residues" evidence="5">
    <location>
        <begin position="732"/>
        <end position="742"/>
    </location>
</feature>
<feature type="transmembrane region" description="Helical" evidence="6">
    <location>
        <begin position="262"/>
        <end position="279"/>
    </location>
</feature>
<feature type="transmembrane region" description="Helical" evidence="6">
    <location>
        <begin position="333"/>
        <end position="357"/>
    </location>
</feature>
<feature type="transmembrane region" description="Helical" evidence="6">
    <location>
        <begin position="607"/>
        <end position="626"/>
    </location>
</feature>
<accession>A0A8K1CSM5</accession>
<dbReference type="PANTHER" id="PTHR12308">
    <property type="entry name" value="ANOCTAMIN"/>
    <property type="match status" value="1"/>
</dbReference>
<feature type="transmembrane region" description="Helical" evidence="6">
    <location>
        <begin position="233"/>
        <end position="250"/>
    </location>
</feature>
<evidence type="ECO:0000259" key="7">
    <source>
        <dbReference type="Pfam" id="PF04547"/>
    </source>
</evidence>
<feature type="transmembrane region" description="Helical" evidence="6">
    <location>
        <begin position="416"/>
        <end position="441"/>
    </location>
</feature>
<reference evidence="8" key="1">
    <citation type="submission" date="2019-03" db="EMBL/GenBank/DDBJ databases">
        <title>Long read genome sequence of the mycoparasitic Pythium oligandrum ATCC 38472 isolated from sugarbeet rhizosphere.</title>
        <authorList>
            <person name="Gaulin E."/>
        </authorList>
    </citation>
    <scope>NUCLEOTIDE SEQUENCE</scope>
    <source>
        <strain evidence="8">ATCC 38472_TT</strain>
    </source>
</reference>
<dbReference type="OrthoDB" id="296386at2759"/>
<dbReference type="Proteomes" id="UP000794436">
    <property type="component" value="Unassembled WGS sequence"/>
</dbReference>
<evidence type="ECO:0000256" key="1">
    <source>
        <dbReference type="ARBA" id="ARBA00004141"/>
    </source>
</evidence>
<feature type="region of interest" description="Disordered" evidence="5">
    <location>
        <begin position="732"/>
        <end position="754"/>
    </location>
</feature>
<evidence type="ECO:0000313" key="9">
    <source>
        <dbReference type="Proteomes" id="UP000794436"/>
    </source>
</evidence>
<keyword evidence="3 6" id="KW-1133">Transmembrane helix</keyword>
<dbReference type="AlphaFoldDB" id="A0A8K1CSM5"/>
<feature type="compositionally biased region" description="Polar residues" evidence="5">
    <location>
        <begin position="744"/>
        <end position="754"/>
    </location>
</feature>
<feature type="transmembrane region" description="Helical" evidence="6">
    <location>
        <begin position="520"/>
        <end position="542"/>
    </location>
</feature>
<gene>
    <name evidence="8" type="ORF">Poli38472_006298</name>
</gene>
<keyword evidence="4 6" id="KW-0472">Membrane</keyword>
<evidence type="ECO:0000256" key="6">
    <source>
        <dbReference type="SAM" id="Phobius"/>
    </source>
</evidence>
<comment type="subcellular location">
    <subcellularLocation>
        <location evidence="1">Membrane</location>
        <topology evidence="1">Multi-pass membrane protein</topology>
    </subcellularLocation>
</comment>
<proteinExistence type="predicted"/>
<sequence length="754" mass="86010">MAELADALVKGGFGAVGVVASAYTLAKFIVSTPVKIEDRNDLEHGMDLVLIFDSEAYSPSVIEYFVSTLKHQSRLTIREKPTVNHGADSNILGDPEKESHYLVGGTPEVLARIRERKEKAIHEANADKLGQQAFTSGERIELLVFELNRLCAFPPPHSTEASIPKPFQENDPLLAQALHSRLLKEYFPVHDDKERHELVETWVKQWRTAQPLNAVRAYFGDEIGFYFAFLEMYSRWLVVPTAVGLLVFAVELSSEYGAYGRAFYSLFITSWATAFLKFWKRRENMLKNEWDIAPADGLALEQERPDFSGERRYDPVEARHFTYFSSMHRMRRYLATSLVTLGVLAVILQLMFAYFQVEQWFAQELTPAKGWDGYYEYASFLPSVGYSIVVLLLDMKYRDLAASLTKYENHRTDADFANALVLKLASFYFVNNFGSLFFLAFRARNMDQLQQTLSSLLITRQLIGNIQEQLIPYFTATSSLKTEAGKLAKESHNPNAVLSKVDAELLFPTYDGTFDDYLELFVQFGQVTLFASAYPLAALWSLANNVMEIRSDAFKLCVSFRRSRRVPCDGIGTWLYAFNALGYLSVMTNCAIFGLHSGMLDKLFPSLTFASLLVAIAFMEHLMLGVKVCIEMFVPDVPSSVLVAQRMERATLRKKAILQVELSSRKLQLENDDASASEPTVQLDEADRLRASSPERMMMWIRQEKERRAKLEQELKNLNDLYMGWIREEQEKRRTAEQKVNELLKSTEQTPKTE</sequence>
<evidence type="ECO:0000256" key="4">
    <source>
        <dbReference type="ARBA" id="ARBA00023136"/>
    </source>
</evidence>
<dbReference type="GO" id="GO:0005254">
    <property type="term" value="F:chloride channel activity"/>
    <property type="evidence" value="ECO:0007669"/>
    <property type="project" value="TreeGrafter"/>
</dbReference>
<evidence type="ECO:0000256" key="2">
    <source>
        <dbReference type="ARBA" id="ARBA00022692"/>
    </source>
</evidence>